<name>X6L704_RETFI</name>
<feature type="non-terminal residue" evidence="1">
    <location>
        <position position="252"/>
    </location>
</feature>
<dbReference type="Proteomes" id="UP000023152">
    <property type="component" value="Unassembled WGS sequence"/>
</dbReference>
<keyword evidence="2" id="KW-1185">Reference proteome</keyword>
<protein>
    <submittedName>
        <fullName evidence="1">Uncharacterized protein</fullName>
    </submittedName>
</protein>
<proteinExistence type="predicted"/>
<evidence type="ECO:0000313" key="1">
    <source>
        <dbReference type="EMBL" id="ETN97282.1"/>
    </source>
</evidence>
<accession>X6L704</accession>
<comment type="caution">
    <text evidence="1">The sequence shown here is derived from an EMBL/GenBank/DDBJ whole genome shotgun (WGS) entry which is preliminary data.</text>
</comment>
<gene>
    <name evidence="1" type="ORF">RFI_40249</name>
</gene>
<sequence length="252" mass="29580">MFAIITEKIDQDEYKDMNVSDLINQYSRSSDASKNDDKLKWLKTRIIVETMKYVAKECMIEACSIPNEMVERVIRSVSVSSLKTFIEKYHNTNERDDLTRLQEELEQIEVPPILIEPQTSDNMYWIISKQVTNPRRLRIYLYCPECIEIKSNRVWSVFFLNRSGADRRYPLKLAKENIPWLYWSDFQVAPNFELLCSIFDQERKITTATISASSQVIVVEEQSLQSKPKQKNMTTLTSNTKDIEIFGHLIDE</sequence>
<dbReference type="AlphaFoldDB" id="X6L704"/>
<organism evidence="1 2">
    <name type="scientific">Reticulomyxa filosa</name>
    <dbReference type="NCBI Taxonomy" id="46433"/>
    <lineage>
        <taxon>Eukaryota</taxon>
        <taxon>Sar</taxon>
        <taxon>Rhizaria</taxon>
        <taxon>Retaria</taxon>
        <taxon>Foraminifera</taxon>
        <taxon>Monothalamids</taxon>
        <taxon>Reticulomyxidae</taxon>
        <taxon>Reticulomyxa</taxon>
    </lineage>
</organism>
<dbReference type="EMBL" id="ASPP01050222">
    <property type="protein sequence ID" value="ETN97282.1"/>
    <property type="molecule type" value="Genomic_DNA"/>
</dbReference>
<reference evidence="1 2" key="1">
    <citation type="journal article" date="2013" name="Curr. Biol.">
        <title>The Genome of the Foraminiferan Reticulomyxa filosa.</title>
        <authorList>
            <person name="Glockner G."/>
            <person name="Hulsmann N."/>
            <person name="Schleicher M."/>
            <person name="Noegel A.A."/>
            <person name="Eichinger L."/>
            <person name="Gallinger C."/>
            <person name="Pawlowski J."/>
            <person name="Sierra R."/>
            <person name="Euteneuer U."/>
            <person name="Pillet L."/>
            <person name="Moustafa A."/>
            <person name="Platzer M."/>
            <person name="Groth M."/>
            <person name="Szafranski K."/>
            <person name="Schliwa M."/>
        </authorList>
    </citation>
    <scope>NUCLEOTIDE SEQUENCE [LARGE SCALE GENOMIC DNA]</scope>
</reference>
<evidence type="ECO:0000313" key="2">
    <source>
        <dbReference type="Proteomes" id="UP000023152"/>
    </source>
</evidence>